<keyword evidence="3" id="KW-1185">Reference proteome</keyword>
<dbReference type="Proteomes" id="UP000039865">
    <property type="component" value="Unassembled WGS sequence"/>
</dbReference>
<dbReference type="EMBL" id="CCKQ01000816">
    <property type="protein sequence ID" value="CDW71915.1"/>
    <property type="molecule type" value="Genomic_DNA"/>
</dbReference>
<evidence type="ECO:0000313" key="2">
    <source>
        <dbReference type="EMBL" id="CDW71915.1"/>
    </source>
</evidence>
<accession>A0A077ZRF1</accession>
<organism evidence="2 3">
    <name type="scientific">Stylonychia lemnae</name>
    <name type="common">Ciliate</name>
    <dbReference type="NCBI Taxonomy" id="5949"/>
    <lineage>
        <taxon>Eukaryota</taxon>
        <taxon>Sar</taxon>
        <taxon>Alveolata</taxon>
        <taxon>Ciliophora</taxon>
        <taxon>Intramacronucleata</taxon>
        <taxon>Spirotrichea</taxon>
        <taxon>Stichotrichia</taxon>
        <taxon>Sporadotrichida</taxon>
        <taxon>Oxytrichidae</taxon>
        <taxon>Stylonychinae</taxon>
        <taxon>Stylonychia</taxon>
    </lineage>
</organism>
<sequence>MKSKIPLIVASLSQDVYRKSQQLYKKYIENLESLLNGDDSDGEMTAKGACEIIRKIKGNKDMESKIERLQTQIRKVIYDFDILNDDLLQLNQEFPMNNILDDDSQDNLFQNFDMPPLRVDNFLKIPDKDIVQSQVHEKNGNNFEEVKSCDNIWKNYYQNIPQQNQQNLSMPSLLPSLLPANLDLAFKAQSAVEEIRQQNDLKGFPRINDDRENGQNRRLSSSNSTMYNNSVVNHNITGKRSYAQDNDHVEDQFEYDRNPERSYKKDRIKDKKHRTCPRLNKFRAKSNQVLTGDLLENFKMMKGTIILQFLILVGLTLQQEEEALIILKQFRKNSKCKLGKTTHKANSSLKPLYKSKLQHQGAPITNIIQTSGGNSVGNSEIIDFLYMQKGEQDIIYVLDKNNVYSLNPLTLATLSILTIPDFKQFTCFTSRFSKGDQPTIKLYIGDDYGQVNEFDTVSKQIKNTHRIFNGRQTRLINQIVYIQDENVPHYFVVSKKNNQKIAILNEYDRQDPIKKFKFINNIIKIGVNQCITNGIKSSQWYLMVMTEKHFQIVDYLYLTLSQENGFYKEAYYKGIKIGYDETVHLIAVNGSKRNVIVTGTKDKYVYTLDNPEQAKPQARRRK</sequence>
<protein>
    <submittedName>
        <fullName evidence="2">Uncharacterized protein</fullName>
    </submittedName>
</protein>
<name>A0A077ZRF1_STYLE</name>
<feature type="compositionally biased region" description="Polar residues" evidence="1">
    <location>
        <begin position="216"/>
        <end position="229"/>
    </location>
</feature>
<evidence type="ECO:0000256" key="1">
    <source>
        <dbReference type="SAM" id="MobiDB-lite"/>
    </source>
</evidence>
<reference evidence="2 3" key="1">
    <citation type="submission" date="2014-06" db="EMBL/GenBank/DDBJ databases">
        <authorList>
            <person name="Swart Estienne"/>
        </authorList>
    </citation>
    <scope>NUCLEOTIDE SEQUENCE [LARGE SCALE GENOMIC DNA]</scope>
    <source>
        <strain evidence="2 3">130c</strain>
    </source>
</reference>
<proteinExistence type="predicted"/>
<evidence type="ECO:0000313" key="3">
    <source>
        <dbReference type="Proteomes" id="UP000039865"/>
    </source>
</evidence>
<gene>
    <name evidence="2" type="primary">Contig2413.g2593</name>
    <name evidence="2" type="ORF">STYLEM_866</name>
</gene>
<dbReference type="AlphaFoldDB" id="A0A077ZRF1"/>
<dbReference type="OrthoDB" id="10691028at2759"/>
<dbReference type="InParanoid" id="A0A077ZRF1"/>
<feature type="region of interest" description="Disordered" evidence="1">
    <location>
        <begin position="202"/>
        <end position="229"/>
    </location>
</feature>